<protein>
    <submittedName>
        <fullName evidence="1">Uncharacterized protein</fullName>
    </submittedName>
</protein>
<comment type="caution">
    <text evidence="1">The sequence shown here is derived from an EMBL/GenBank/DDBJ whole genome shotgun (WGS) entry which is preliminary data.</text>
</comment>
<proteinExistence type="predicted"/>
<gene>
    <name evidence="1" type="ORF">MRB53_007904</name>
</gene>
<keyword evidence="2" id="KW-1185">Reference proteome</keyword>
<evidence type="ECO:0000313" key="1">
    <source>
        <dbReference type="EMBL" id="KAJ8646156.1"/>
    </source>
</evidence>
<evidence type="ECO:0000313" key="2">
    <source>
        <dbReference type="Proteomes" id="UP001234297"/>
    </source>
</evidence>
<name>A0ACC2MKK6_PERAE</name>
<dbReference type="EMBL" id="CM056810">
    <property type="protein sequence ID" value="KAJ8646156.1"/>
    <property type="molecule type" value="Genomic_DNA"/>
</dbReference>
<dbReference type="Proteomes" id="UP001234297">
    <property type="component" value="Chromosome 2"/>
</dbReference>
<accession>A0ACC2MKK6</accession>
<organism evidence="1 2">
    <name type="scientific">Persea americana</name>
    <name type="common">Avocado</name>
    <dbReference type="NCBI Taxonomy" id="3435"/>
    <lineage>
        <taxon>Eukaryota</taxon>
        <taxon>Viridiplantae</taxon>
        <taxon>Streptophyta</taxon>
        <taxon>Embryophyta</taxon>
        <taxon>Tracheophyta</taxon>
        <taxon>Spermatophyta</taxon>
        <taxon>Magnoliopsida</taxon>
        <taxon>Magnoliidae</taxon>
        <taxon>Laurales</taxon>
        <taxon>Lauraceae</taxon>
        <taxon>Persea</taxon>
    </lineage>
</organism>
<reference evidence="1 2" key="1">
    <citation type="journal article" date="2022" name="Hortic Res">
        <title>A haplotype resolved chromosomal level avocado genome allows analysis of novel avocado genes.</title>
        <authorList>
            <person name="Nath O."/>
            <person name="Fletcher S.J."/>
            <person name="Hayward A."/>
            <person name="Shaw L.M."/>
            <person name="Masouleh A.K."/>
            <person name="Furtado A."/>
            <person name="Henry R.J."/>
            <person name="Mitter N."/>
        </authorList>
    </citation>
    <scope>NUCLEOTIDE SEQUENCE [LARGE SCALE GENOMIC DNA]</scope>
    <source>
        <strain evidence="2">cv. Hass</strain>
    </source>
</reference>
<sequence length="618" mass="67816">MSASLLRPRTPKQQKSMAETSETPPEIPQTEAPKPLRVSKPGSKRLILTLTVLSSFILGLPFLLKSTEIYRSPLPFRAIDSLSEHLESNPLSLPCRFQAVFVGFDGSDAERLELLVLEEMGRRTGSDPVCGGCGKDYSVSVTIDSGEGCVRSGKAGIVGNSCLWRCGAVGFDGSFRDDEAVDEVLELGLGGIGDECLGSGGRVYSVVVMNWGEEETRVVVGKHRHGWIVGRVSEMDAVSLIGKVFVDVFMNGGKKEGEMVQGKGEFMPVGADGSIVLSFSLLNSNPNDWVYDWDFRIMDENLLAPVVEVLSPIAKISVESQVLYHTPKSSLSSWDEKLASYIFSTKDLSFFVNSNEWHLDTSIAAAGRSKILQFVVYVPSAQECPLLLRLPSGEISATNAFISPMWGGVIVWNPQSCSRDFHGAGPAKHTISDQDLQRIFKIFMGQLRLLFGLKSDNLDGADSGISSFLASERGFAEWELDVLFRHHTCFNLNSCATTLGSLSRLVQSLPRMIVMEEIGKQVKLSLEAATLAQNNASRGVYDASAVSSREAMALAEDAFFHPSIMSLSYFSIEHYLAIYMPFFAPVALHVLLAVIKELRRYKQERAKYFAWIAQANAS</sequence>